<evidence type="ECO:0000259" key="14">
    <source>
        <dbReference type="PROSITE" id="PS50885"/>
    </source>
</evidence>
<evidence type="ECO:0000256" key="7">
    <source>
        <dbReference type="ARBA" id="ARBA00022777"/>
    </source>
</evidence>
<evidence type="ECO:0000256" key="4">
    <source>
        <dbReference type="ARBA" id="ARBA00022553"/>
    </source>
</evidence>
<keyword evidence="7 15" id="KW-0418">Kinase</keyword>
<dbReference type="Pfam" id="PF00672">
    <property type="entry name" value="HAMP"/>
    <property type="match status" value="1"/>
</dbReference>
<dbReference type="RefSeq" id="WP_192595054.1">
    <property type="nucleotide sequence ID" value="NZ_BAAALJ010000046.1"/>
</dbReference>
<dbReference type="PANTHER" id="PTHR45436">
    <property type="entry name" value="SENSOR HISTIDINE KINASE YKOH"/>
    <property type="match status" value="1"/>
</dbReference>
<dbReference type="EMBL" id="JADBED010000001">
    <property type="protein sequence ID" value="MBE1523975.1"/>
    <property type="molecule type" value="Genomic_DNA"/>
</dbReference>
<evidence type="ECO:0000259" key="13">
    <source>
        <dbReference type="PROSITE" id="PS50109"/>
    </source>
</evidence>
<dbReference type="InterPro" id="IPR036890">
    <property type="entry name" value="HATPase_C_sf"/>
</dbReference>
<evidence type="ECO:0000313" key="16">
    <source>
        <dbReference type="Proteomes" id="UP000643525"/>
    </source>
</evidence>
<dbReference type="SMART" id="SM00388">
    <property type="entry name" value="HisKA"/>
    <property type="match status" value="1"/>
</dbReference>
<proteinExistence type="predicted"/>
<keyword evidence="6 12" id="KW-0812">Transmembrane</keyword>
<dbReference type="GO" id="GO:0004673">
    <property type="term" value="F:protein histidine kinase activity"/>
    <property type="evidence" value="ECO:0007669"/>
    <property type="project" value="UniProtKB-EC"/>
</dbReference>
<sequence>MSERLSTLIRVSEWPLRRQLAASIVVLLILAVVIIGSVSVSMQRQSLLDRLDDQLRVSLDISTNNLGEAQSQGVFGGPEQGPGPQGPPEEPEGFSPDDLGPGPQRGTVTLVILDEEAQVAQLVEEGSGAVVELSPEQISALDAAGGTAEDPVEVDLEEQGSYRVATEQVLTDGAEATVIVGESLAEVHQTVRDQVLIFSLVALATIALALVGALMLIRLGLRPLDRLASAATRVAQTPLSSGTVQLSERLPAADTRAHTETGQVGAAFNTMLDHVESSLHVRQEGEERLRRFVADASHELRTPLASVSGYAELASRVRQPLPETVERSLQRIGSESARMAVMVEDLLLLARLDSGAPLRRETVALAGVVVDACADAQVIGPDHRWVMELEEDAAEILVDGDGHRLHQVMTNLLTNARTHTSAGTTVTVRLGTSGDAHAVIQVEDDGPGIPEQLQERLFDRFVRGDGSRSRTAGSTGLGMSIVQAIVEAHSGRVDVDSVPGRTLFTVKIPLRNEPSPR</sequence>
<keyword evidence="10 12" id="KW-0472">Membrane</keyword>
<dbReference type="InterPro" id="IPR003660">
    <property type="entry name" value="HAMP_dom"/>
</dbReference>
<organism evidence="15 16">
    <name type="scientific">Nesterenkonia lutea</name>
    <dbReference type="NCBI Taxonomy" id="272919"/>
    <lineage>
        <taxon>Bacteria</taxon>
        <taxon>Bacillati</taxon>
        <taxon>Actinomycetota</taxon>
        <taxon>Actinomycetes</taxon>
        <taxon>Micrococcales</taxon>
        <taxon>Micrococcaceae</taxon>
        <taxon>Nesterenkonia</taxon>
    </lineage>
</organism>
<dbReference type="InterPro" id="IPR003594">
    <property type="entry name" value="HATPase_dom"/>
</dbReference>
<dbReference type="Gene3D" id="6.10.340.10">
    <property type="match status" value="1"/>
</dbReference>
<evidence type="ECO:0000256" key="11">
    <source>
        <dbReference type="SAM" id="MobiDB-lite"/>
    </source>
</evidence>
<keyword evidence="8 12" id="KW-1133">Transmembrane helix</keyword>
<dbReference type="PROSITE" id="PS50109">
    <property type="entry name" value="HIS_KIN"/>
    <property type="match status" value="1"/>
</dbReference>
<dbReference type="Proteomes" id="UP000643525">
    <property type="component" value="Unassembled WGS sequence"/>
</dbReference>
<evidence type="ECO:0000256" key="3">
    <source>
        <dbReference type="ARBA" id="ARBA00012438"/>
    </source>
</evidence>
<keyword evidence="9" id="KW-0902">Two-component regulatory system</keyword>
<dbReference type="InterPro" id="IPR003661">
    <property type="entry name" value="HisK_dim/P_dom"/>
</dbReference>
<comment type="catalytic activity">
    <reaction evidence="1">
        <text>ATP + protein L-histidine = ADP + protein N-phospho-L-histidine.</text>
        <dbReference type="EC" id="2.7.13.3"/>
    </reaction>
</comment>
<evidence type="ECO:0000256" key="5">
    <source>
        <dbReference type="ARBA" id="ARBA00022679"/>
    </source>
</evidence>
<dbReference type="SMART" id="SM00304">
    <property type="entry name" value="HAMP"/>
    <property type="match status" value="1"/>
</dbReference>
<dbReference type="SMART" id="SM00387">
    <property type="entry name" value="HATPase_c"/>
    <property type="match status" value="1"/>
</dbReference>
<dbReference type="SUPFAM" id="SSF55874">
    <property type="entry name" value="ATPase domain of HSP90 chaperone/DNA topoisomerase II/histidine kinase"/>
    <property type="match status" value="1"/>
</dbReference>
<evidence type="ECO:0000256" key="10">
    <source>
        <dbReference type="ARBA" id="ARBA00023136"/>
    </source>
</evidence>
<accession>A0ABR9JDG1</accession>
<gene>
    <name evidence="15" type="ORF">H4W27_001093</name>
</gene>
<evidence type="ECO:0000256" key="8">
    <source>
        <dbReference type="ARBA" id="ARBA00022989"/>
    </source>
</evidence>
<dbReference type="PRINTS" id="PR00344">
    <property type="entry name" value="BCTRLSENSOR"/>
</dbReference>
<feature type="region of interest" description="Disordered" evidence="11">
    <location>
        <begin position="68"/>
        <end position="101"/>
    </location>
</feature>
<dbReference type="SUPFAM" id="SSF47384">
    <property type="entry name" value="Homodimeric domain of signal transducing histidine kinase"/>
    <property type="match status" value="1"/>
</dbReference>
<reference evidence="15 16" key="1">
    <citation type="submission" date="2020-10" db="EMBL/GenBank/DDBJ databases">
        <title>Sequencing the genomes of 1000 actinobacteria strains.</title>
        <authorList>
            <person name="Klenk H.-P."/>
        </authorList>
    </citation>
    <scope>NUCLEOTIDE SEQUENCE [LARGE SCALE GENOMIC DNA]</scope>
    <source>
        <strain evidence="15 16">DSM 15666</strain>
    </source>
</reference>
<keyword evidence="5 15" id="KW-0808">Transferase</keyword>
<dbReference type="Gene3D" id="1.10.287.130">
    <property type="match status" value="1"/>
</dbReference>
<dbReference type="PANTHER" id="PTHR45436:SF5">
    <property type="entry name" value="SENSOR HISTIDINE KINASE TRCS"/>
    <property type="match status" value="1"/>
</dbReference>
<evidence type="ECO:0000256" key="12">
    <source>
        <dbReference type="SAM" id="Phobius"/>
    </source>
</evidence>
<dbReference type="InterPro" id="IPR036097">
    <property type="entry name" value="HisK_dim/P_sf"/>
</dbReference>
<evidence type="ECO:0000256" key="2">
    <source>
        <dbReference type="ARBA" id="ARBA00004236"/>
    </source>
</evidence>
<dbReference type="CDD" id="cd06225">
    <property type="entry name" value="HAMP"/>
    <property type="match status" value="1"/>
</dbReference>
<dbReference type="EC" id="2.7.13.3" evidence="3"/>
<comment type="subcellular location">
    <subcellularLocation>
        <location evidence="2">Cell membrane</location>
    </subcellularLocation>
</comment>
<dbReference type="Pfam" id="PF02518">
    <property type="entry name" value="HATPase_c"/>
    <property type="match status" value="1"/>
</dbReference>
<dbReference type="PROSITE" id="PS50885">
    <property type="entry name" value="HAMP"/>
    <property type="match status" value="1"/>
</dbReference>
<evidence type="ECO:0000256" key="9">
    <source>
        <dbReference type="ARBA" id="ARBA00023012"/>
    </source>
</evidence>
<feature type="transmembrane region" description="Helical" evidence="12">
    <location>
        <begin position="20"/>
        <end position="40"/>
    </location>
</feature>
<feature type="domain" description="HAMP" evidence="14">
    <location>
        <begin position="218"/>
        <end position="280"/>
    </location>
</feature>
<evidence type="ECO:0000256" key="1">
    <source>
        <dbReference type="ARBA" id="ARBA00000085"/>
    </source>
</evidence>
<comment type="caution">
    <text evidence="15">The sequence shown here is derived from an EMBL/GenBank/DDBJ whole genome shotgun (WGS) entry which is preliminary data.</text>
</comment>
<dbReference type="Pfam" id="PF00512">
    <property type="entry name" value="HisKA"/>
    <property type="match status" value="1"/>
</dbReference>
<evidence type="ECO:0000256" key="6">
    <source>
        <dbReference type="ARBA" id="ARBA00022692"/>
    </source>
</evidence>
<evidence type="ECO:0000313" key="15">
    <source>
        <dbReference type="EMBL" id="MBE1523975.1"/>
    </source>
</evidence>
<feature type="transmembrane region" description="Helical" evidence="12">
    <location>
        <begin position="195"/>
        <end position="217"/>
    </location>
</feature>
<dbReference type="InterPro" id="IPR004358">
    <property type="entry name" value="Sig_transdc_His_kin-like_C"/>
</dbReference>
<dbReference type="InterPro" id="IPR005467">
    <property type="entry name" value="His_kinase_dom"/>
</dbReference>
<dbReference type="CDD" id="cd00082">
    <property type="entry name" value="HisKA"/>
    <property type="match status" value="1"/>
</dbReference>
<dbReference type="Gene3D" id="3.30.565.10">
    <property type="entry name" value="Histidine kinase-like ATPase, C-terminal domain"/>
    <property type="match status" value="1"/>
</dbReference>
<feature type="domain" description="Histidine kinase" evidence="13">
    <location>
        <begin position="295"/>
        <end position="512"/>
    </location>
</feature>
<dbReference type="InterPro" id="IPR050428">
    <property type="entry name" value="TCS_sensor_his_kinase"/>
</dbReference>
<keyword evidence="4" id="KW-0597">Phosphoprotein</keyword>
<keyword evidence="16" id="KW-1185">Reference proteome</keyword>
<dbReference type="CDD" id="cd00075">
    <property type="entry name" value="HATPase"/>
    <property type="match status" value="1"/>
</dbReference>
<name>A0ABR9JDG1_9MICC</name>
<protein>
    <recommendedName>
        <fullName evidence="3">histidine kinase</fullName>
        <ecNumber evidence="3">2.7.13.3</ecNumber>
    </recommendedName>
</protein>